<dbReference type="EMBL" id="JBHTIS010000384">
    <property type="protein sequence ID" value="MFD1045703.1"/>
    <property type="molecule type" value="Genomic_DNA"/>
</dbReference>
<dbReference type="InterPro" id="IPR042096">
    <property type="entry name" value="Dihydro-acid_dehy_C"/>
</dbReference>
<evidence type="ECO:0000313" key="2">
    <source>
        <dbReference type="EMBL" id="MFD1045703.1"/>
    </source>
</evidence>
<name>A0ABW3M6T8_9PSEU</name>
<dbReference type="Gene3D" id="3.50.30.80">
    <property type="entry name" value="IlvD/EDD C-terminal domain-like"/>
    <property type="match status" value="1"/>
</dbReference>
<accession>A0ABW3M6T8</accession>
<sequence length="195" mass="20856">MAASPRRSVRFGHARLSCPVWLYPAQWGLVSDTVATSRLAGDMIKGAFDASRERGVVLFVGESEGDAELERTSLQAIHDRQVDGIILAAMYTRTIKVPGGLGGGRAVLLDALAEQPCPPPSALPDEVAHGGVGFVRDGDTIVLDMETRSLDLDVPEEELAKRRESWQAPVPRHRTGVLAKYAKLVGSAARGAICS</sequence>
<dbReference type="Pfam" id="PF24877">
    <property type="entry name" value="ILV_EDD_C"/>
    <property type="match status" value="1"/>
</dbReference>
<dbReference type="PANTHER" id="PTHR21000">
    <property type="entry name" value="DIHYDROXY-ACID DEHYDRATASE DAD"/>
    <property type="match status" value="1"/>
</dbReference>
<dbReference type="InterPro" id="IPR028082">
    <property type="entry name" value="Peripla_BP_I"/>
</dbReference>
<feature type="domain" description="Dihydroxy-acid/6-phosphogluconate dehydratase C-terminal" evidence="1">
    <location>
        <begin position="124"/>
        <end position="192"/>
    </location>
</feature>
<dbReference type="GO" id="GO:0004160">
    <property type="term" value="F:dihydroxy-acid dehydratase activity"/>
    <property type="evidence" value="ECO:0007669"/>
    <property type="project" value="UniProtKB-EC"/>
</dbReference>
<gene>
    <name evidence="2" type="ORF">ACFQ1S_09055</name>
</gene>
<proteinExistence type="predicted"/>
<dbReference type="InterPro" id="IPR050165">
    <property type="entry name" value="DHAD_IlvD/Edd"/>
</dbReference>
<comment type="caution">
    <text evidence="2">The sequence shown here is derived from an EMBL/GenBank/DDBJ whole genome shotgun (WGS) entry which is preliminary data.</text>
</comment>
<protein>
    <submittedName>
        <fullName evidence="2">Dihydroxy-acid dehydratase</fullName>
        <ecNumber evidence="2">4.2.1.9</ecNumber>
    </submittedName>
</protein>
<dbReference type="Gene3D" id="3.40.50.2300">
    <property type="match status" value="1"/>
</dbReference>
<reference evidence="3" key="1">
    <citation type="journal article" date="2019" name="Int. J. Syst. Evol. Microbiol.">
        <title>The Global Catalogue of Microorganisms (GCM) 10K type strain sequencing project: providing services to taxonomists for standard genome sequencing and annotation.</title>
        <authorList>
            <consortium name="The Broad Institute Genomics Platform"/>
            <consortium name="The Broad Institute Genome Sequencing Center for Infectious Disease"/>
            <person name="Wu L."/>
            <person name="Ma J."/>
        </authorList>
    </citation>
    <scope>NUCLEOTIDE SEQUENCE [LARGE SCALE GENOMIC DNA]</scope>
    <source>
        <strain evidence="3">JCM 31486</strain>
    </source>
</reference>
<dbReference type="Proteomes" id="UP001597045">
    <property type="component" value="Unassembled WGS sequence"/>
</dbReference>
<dbReference type="SUPFAM" id="SSF52016">
    <property type="entry name" value="LeuD/IlvD-like"/>
    <property type="match status" value="1"/>
</dbReference>
<keyword evidence="2" id="KW-0456">Lyase</keyword>
<dbReference type="EC" id="4.2.1.9" evidence="2"/>
<dbReference type="InterPro" id="IPR056740">
    <property type="entry name" value="ILV_EDD_C"/>
</dbReference>
<dbReference type="PANTHER" id="PTHR21000:SF5">
    <property type="entry name" value="DIHYDROXY-ACID DEHYDRATASE, MITOCHONDRIAL"/>
    <property type="match status" value="1"/>
</dbReference>
<dbReference type="SUPFAM" id="SSF53822">
    <property type="entry name" value="Periplasmic binding protein-like I"/>
    <property type="match status" value="1"/>
</dbReference>
<organism evidence="2 3">
    <name type="scientific">Kibdelosporangium lantanae</name>
    <dbReference type="NCBI Taxonomy" id="1497396"/>
    <lineage>
        <taxon>Bacteria</taxon>
        <taxon>Bacillati</taxon>
        <taxon>Actinomycetota</taxon>
        <taxon>Actinomycetes</taxon>
        <taxon>Pseudonocardiales</taxon>
        <taxon>Pseudonocardiaceae</taxon>
        <taxon>Kibdelosporangium</taxon>
    </lineage>
</organism>
<evidence type="ECO:0000259" key="1">
    <source>
        <dbReference type="Pfam" id="PF24877"/>
    </source>
</evidence>
<keyword evidence="3" id="KW-1185">Reference proteome</keyword>
<evidence type="ECO:0000313" key="3">
    <source>
        <dbReference type="Proteomes" id="UP001597045"/>
    </source>
</evidence>